<dbReference type="InterPro" id="IPR041879">
    <property type="entry name" value="YvgL-like_PBP2"/>
</dbReference>
<organism evidence="7">
    <name type="scientific">Trichodesmium erythraeum (strain IMS101)</name>
    <dbReference type="NCBI Taxonomy" id="203124"/>
    <lineage>
        <taxon>Bacteria</taxon>
        <taxon>Bacillati</taxon>
        <taxon>Cyanobacteriota</taxon>
        <taxon>Cyanophyceae</taxon>
        <taxon>Oscillatoriophycideae</taxon>
        <taxon>Oscillatoriales</taxon>
        <taxon>Microcoleaceae</taxon>
        <taxon>Trichodesmium</taxon>
    </lineage>
</organism>
<evidence type="ECO:0000256" key="5">
    <source>
        <dbReference type="PIRSR" id="PIRSR004846-1"/>
    </source>
</evidence>
<dbReference type="FunFam" id="3.40.190.10:FF:000035">
    <property type="entry name" value="Molybdate ABC transporter substrate-binding protein"/>
    <property type="match status" value="1"/>
</dbReference>
<dbReference type="Gene3D" id="3.40.190.10">
    <property type="entry name" value="Periplasmic binding protein-like II"/>
    <property type="match status" value="2"/>
</dbReference>
<dbReference type="PANTHER" id="PTHR30632:SF0">
    <property type="entry name" value="SULFATE-BINDING PROTEIN"/>
    <property type="match status" value="1"/>
</dbReference>
<dbReference type="GO" id="GO:0015689">
    <property type="term" value="P:molybdate ion transport"/>
    <property type="evidence" value="ECO:0007669"/>
    <property type="project" value="InterPro"/>
</dbReference>
<evidence type="ECO:0000256" key="2">
    <source>
        <dbReference type="ARBA" id="ARBA00022505"/>
    </source>
</evidence>
<protein>
    <submittedName>
        <fullName evidence="7">Molybdenum ABC transporter, periplasmic molybdate-binding protein</fullName>
    </submittedName>
</protein>
<dbReference type="NCBIfam" id="TIGR01256">
    <property type="entry name" value="modA"/>
    <property type="match status" value="1"/>
</dbReference>
<name>Q10X69_TRIEI</name>
<keyword evidence="3 5" id="KW-0479">Metal-binding</keyword>
<dbReference type="SUPFAM" id="SSF53850">
    <property type="entry name" value="Periplasmic binding protein-like II"/>
    <property type="match status" value="1"/>
</dbReference>
<dbReference type="InterPro" id="IPR050682">
    <property type="entry name" value="ModA/WtpA"/>
</dbReference>
<dbReference type="KEGG" id="ter:Tery_4147"/>
<dbReference type="GO" id="GO:0046872">
    <property type="term" value="F:metal ion binding"/>
    <property type="evidence" value="ECO:0007669"/>
    <property type="project" value="UniProtKB-KW"/>
</dbReference>
<reference evidence="7" key="1">
    <citation type="submission" date="2006-06" db="EMBL/GenBank/DDBJ databases">
        <title>Complete sequence of Trichodesmium erythraeum IMS101.</title>
        <authorList>
            <consortium name="US DOE Joint Genome Institute"/>
            <person name="Copeland A."/>
            <person name="Lucas S."/>
            <person name="Lapidus A."/>
            <person name="Barry K."/>
            <person name="Detter J.C."/>
            <person name="Glavina del Rio T."/>
            <person name="Hammon N."/>
            <person name="Israni S."/>
            <person name="Dalin E."/>
            <person name="Tice H."/>
            <person name="Pitluck S."/>
            <person name="Kiss H."/>
            <person name="Munk A.C."/>
            <person name="Brettin T."/>
            <person name="Bruce D."/>
            <person name="Han C."/>
            <person name="Tapia R."/>
            <person name="Gilna P."/>
            <person name="Schmutz J."/>
            <person name="Larimer F."/>
            <person name="Land M."/>
            <person name="Hauser L."/>
            <person name="Kyrpides N."/>
            <person name="Kim E."/>
            <person name="Richardson P."/>
        </authorList>
    </citation>
    <scope>NUCLEOTIDE SEQUENCE [LARGE SCALE GENOMIC DNA]</scope>
    <source>
        <strain evidence="7">IMS101</strain>
    </source>
</reference>
<dbReference type="PROSITE" id="PS51257">
    <property type="entry name" value="PROKAR_LIPOPROTEIN"/>
    <property type="match status" value="1"/>
</dbReference>
<dbReference type="PANTHER" id="PTHR30632">
    <property type="entry name" value="MOLYBDATE-BINDING PERIPLASMIC PROTEIN"/>
    <property type="match status" value="1"/>
</dbReference>
<dbReference type="STRING" id="203124.Tery_4147"/>
<gene>
    <name evidence="7" type="ordered locus">Tery_4147</name>
</gene>
<proteinExistence type="inferred from homology"/>
<evidence type="ECO:0000256" key="4">
    <source>
        <dbReference type="ARBA" id="ARBA00022729"/>
    </source>
</evidence>
<accession>Q10X69</accession>
<dbReference type="PIRSF" id="PIRSF004846">
    <property type="entry name" value="ModA"/>
    <property type="match status" value="1"/>
</dbReference>
<evidence type="ECO:0000256" key="1">
    <source>
        <dbReference type="ARBA" id="ARBA00009175"/>
    </source>
</evidence>
<dbReference type="HOGENOM" id="CLU_065520_3_1_3"/>
<dbReference type="EMBL" id="CP000393">
    <property type="protein sequence ID" value="ABG53155.1"/>
    <property type="molecule type" value="Genomic_DNA"/>
</dbReference>
<dbReference type="eggNOG" id="COG0725">
    <property type="taxonomic scope" value="Bacteria"/>
</dbReference>
<feature type="binding site" evidence="5">
    <location>
        <position position="185"/>
    </location>
    <ligand>
        <name>molybdate</name>
        <dbReference type="ChEBI" id="CHEBI:36264"/>
    </ligand>
</feature>
<evidence type="ECO:0000313" key="7">
    <source>
        <dbReference type="EMBL" id="ABG53155.1"/>
    </source>
</evidence>
<dbReference type="GO" id="GO:0030973">
    <property type="term" value="F:molybdate ion binding"/>
    <property type="evidence" value="ECO:0007669"/>
    <property type="project" value="UniProtKB-ARBA"/>
</dbReference>
<feature type="chain" id="PRO_5004179945" evidence="6">
    <location>
        <begin position="29"/>
        <end position="271"/>
    </location>
</feature>
<feature type="binding site" evidence="5">
    <location>
        <position position="48"/>
    </location>
    <ligand>
        <name>molybdate</name>
        <dbReference type="ChEBI" id="CHEBI:36264"/>
    </ligand>
</feature>
<feature type="binding site" evidence="5">
    <location>
        <position position="76"/>
    </location>
    <ligand>
        <name>molybdate</name>
        <dbReference type="ChEBI" id="CHEBI:36264"/>
    </ligand>
</feature>
<feature type="binding site" evidence="5">
    <location>
        <position position="158"/>
    </location>
    <ligand>
        <name>molybdate</name>
        <dbReference type="ChEBI" id="CHEBI:36264"/>
    </ligand>
</feature>
<sequence>MKKSAIATFKFIAILTSLLIISCSPNTNNSYSQLTTSRINLTISAAASLKDAMAEIKPIYEQKKPDISLTLNLASSGSLRQQIEQGAPVDLFISASPSHMNMLQEKGLIIDKSLRDLLKNKMVLIVPQENTASINTFQDLTKDTIKTISIGEPKSVPAGKYGQEILSYLGVYETVKPKIVFAKNVRQIVNYVTTGNVDAGIVYQTDTKDSSRAKIVANAPEKSHTPIVYPMAIIKDSKNIEAAKQLEEFILTPEAKAVFEKYGFITLNNDD</sequence>
<dbReference type="OrthoDB" id="9785015at2"/>
<comment type="similarity">
    <text evidence="1">Belongs to the bacterial solute-binding protein ModA family.</text>
</comment>
<dbReference type="Pfam" id="PF13531">
    <property type="entry name" value="SBP_bac_11"/>
    <property type="match status" value="1"/>
</dbReference>
<feature type="binding site" evidence="5">
    <location>
        <position position="203"/>
    </location>
    <ligand>
        <name>molybdate</name>
        <dbReference type="ChEBI" id="CHEBI:36264"/>
    </ligand>
</feature>
<keyword evidence="2 5" id="KW-0500">Molybdenum</keyword>
<dbReference type="CDD" id="cd13537">
    <property type="entry name" value="PBP2_YvgL_like"/>
    <property type="match status" value="1"/>
</dbReference>
<keyword evidence="4 6" id="KW-0732">Signal</keyword>
<evidence type="ECO:0000256" key="6">
    <source>
        <dbReference type="SAM" id="SignalP"/>
    </source>
</evidence>
<feature type="signal peptide" evidence="6">
    <location>
        <begin position="1"/>
        <end position="28"/>
    </location>
</feature>
<dbReference type="InterPro" id="IPR005950">
    <property type="entry name" value="ModA"/>
</dbReference>
<evidence type="ECO:0000256" key="3">
    <source>
        <dbReference type="ARBA" id="ARBA00022723"/>
    </source>
</evidence>
<dbReference type="GO" id="GO:1901359">
    <property type="term" value="F:tungstate binding"/>
    <property type="evidence" value="ECO:0007669"/>
    <property type="project" value="UniProtKB-ARBA"/>
</dbReference>
<dbReference type="AlphaFoldDB" id="Q10X69"/>